<proteinExistence type="predicted"/>
<feature type="compositionally biased region" description="Basic and acidic residues" evidence="1">
    <location>
        <begin position="7"/>
        <end position="17"/>
    </location>
</feature>
<dbReference type="PROSITE" id="PS50144">
    <property type="entry name" value="MATH"/>
    <property type="match status" value="1"/>
</dbReference>
<dbReference type="InterPro" id="IPR045005">
    <property type="entry name" value="BPM1-6"/>
</dbReference>
<feature type="compositionally biased region" description="Low complexity" evidence="1">
    <location>
        <begin position="352"/>
        <end position="418"/>
    </location>
</feature>
<name>A0AAD3E0F6_9CHLO</name>
<evidence type="ECO:0000313" key="4">
    <source>
        <dbReference type="Proteomes" id="UP001054857"/>
    </source>
</evidence>
<evidence type="ECO:0000313" key="3">
    <source>
        <dbReference type="EMBL" id="GFR51193.1"/>
    </source>
</evidence>
<dbReference type="AlphaFoldDB" id="A0AAD3E0F6"/>
<sequence>MGGGTRHCREQSARRTSGDANCQHSRRKRYKENSPSCSSSSDSELEASPFVGRYTGSQDCLATESVRQVATICGTHTYTMIGYTLARAMGSGTRLCSDMFEVGGQLFRLEVYPAGLNADTHKYVSLFLTTSGSTRPGHLLYELSIEDKSKLKPQHITEARTASTPTAPTEAAAIMAPQPGIVAGFPKFIKANFLHRNARRFLPDDTLTVRATVKMLTGWSSFPVAAPQQPQLFSVAPGTAAIPVPMQLLPPQLPTQSPQPPQLPYSPQQPQPQAVAHPPLQAAYMVAPGMTPGGPAPATAPPALGSYSPAAGGVCSCGGSGGAASGLGLGPPPQQQQPHEQQVLLPAWQPCSCMQQPQPSPQQEQQQQQPVTYGVYPGPYQEQQPQPQQPQQQQQPVTYGVYAGPYQQQSPQAQQENQHPVTYGVYSGAYQLQPQQEQQQHVAY</sequence>
<dbReference type="PANTHER" id="PTHR26379:SF187">
    <property type="entry name" value="OS07G0655300 PROTEIN"/>
    <property type="match status" value="1"/>
</dbReference>
<feature type="compositionally biased region" description="Low complexity" evidence="1">
    <location>
        <begin position="33"/>
        <end position="45"/>
    </location>
</feature>
<protein>
    <recommendedName>
        <fullName evidence="2">MATH domain-containing protein</fullName>
    </recommendedName>
</protein>
<keyword evidence="4" id="KW-1185">Reference proteome</keyword>
<feature type="region of interest" description="Disordered" evidence="1">
    <location>
        <begin position="352"/>
        <end position="421"/>
    </location>
</feature>
<dbReference type="InterPro" id="IPR002083">
    <property type="entry name" value="MATH/TRAF_dom"/>
</dbReference>
<dbReference type="InterPro" id="IPR008974">
    <property type="entry name" value="TRAF-like"/>
</dbReference>
<comment type="caution">
    <text evidence="3">The sequence shown here is derived from an EMBL/GenBank/DDBJ whole genome shotgun (WGS) entry which is preliminary data.</text>
</comment>
<dbReference type="SUPFAM" id="SSF49599">
    <property type="entry name" value="TRAF domain-like"/>
    <property type="match status" value="1"/>
</dbReference>
<feature type="non-terminal residue" evidence="3">
    <location>
        <position position="1"/>
    </location>
</feature>
<reference evidence="3 4" key="1">
    <citation type="journal article" date="2021" name="Sci. Rep.">
        <title>Genome sequencing of the multicellular alga Astrephomene provides insights into convergent evolution of germ-soma differentiation.</title>
        <authorList>
            <person name="Yamashita S."/>
            <person name="Yamamoto K."/>
            <person name="Matsuzaki R."/>
            <person name="Suzuki S."/>
            <person name="Yamaguchi H."/>
            <person name="Hirooka S."/>
            <person name="Minakuchi Y."/>
            <person name="Miyagishima S."/>
            <person name="Kawachi M."/>
            <person name="Toyoda A."/>
            <person name="Nozaki H."/>
        </authorList>
    </citation>
    <scope>NUCLEOTIDE SEQUENCE [LARGE SCALE GENOMIC DNA]</scope>
    <source>
        <strain evidence="3 4">NIES-4017</strain>
    </source>
</reference>
<dbReference type="PANTHER" id="PTHR26379">
    <property type="entry name" value="BTB/POZ AND MATH DOMAIN-CONTAINING PROTEIN 1"/>
    <property type="match status" value="1"/>
</dbReference>
<gene>
    <name evidence="3" type="ORF">Agub_g13540</name>
</gene>
<dbReference type="GO" id="GO:0016567">
    <property type="term" value="P:protein ubiquitination"/>
    <property type="evidence" value="ECO:0007669"/>
    <property type="project" value="InterPro"/>
</dbReference>
<evidence type="ECO:0000259" key="2">
    <source>
        <dbReference type="PROSITE" id="PS50144"/>
    </source>
</evidence>
<evidence type="ECO:0000256" key="1">
    <source>
        <dbReference type="SAM" id="MobiDB-lite"/>
    </source>
</evidence>
<dbReference type="Pfam" id="PF22486">
    <property type="entry name" value="MATH_2"/>
    <property type="match status" value="1"/>
</dbReference>
<dbReference type="Gene3D" id="2.60.210.10">
    <property type="entry name" value="Apoptosis, Tumor Necrosis Factor Receptor Associated Protein 2, Chain A"/>
    <property type="match status" value="1"/>
</dbReference>
<accession>A0AAD3E0F6</accession>
<dbReference type="EMBL" id="BMAR01000047">
    <property type="protein sequence ID" value="GFR51193.1"/>
    <property type="molecule type" value="Genomic_DNA"/>
</dbReference>
<dbReference type="CDD" id="cd00121">
    <property type="entry name" value="MATH"/>
    <property type="match status" value="1"/>
</dbReference>
<feature type="compositionally biased region" description="Pro residues" evidence="1">
    <location>
        <begin position="251"/>
        <end position="270"/>
    </location>
</feature>
<dbReference type="Proteomes" id="UP001054857">
    <property type="component" value="Unassembled WGS sequence"/>
</dbReference>
<feature type="region of interest" description="Disordered" evidence="1">
    <location>
        <begin position="246"/>
        <end position="275"/>
    </location>
</feature>
<feature type="domain" description="MATH" evidence="2">
    <location>
        <begin position="73"/>
        <end position="213"/>
    </location>
</feature>
<feature type="region of interest" description="Disordered" evidence="1">
    <location>
        <begin position="1"/>
        <end position="45"/>
    </location>
</feature>
<organism evidence="3 4">
    <name type="scientific">Astrephomene gubernaculifera</name>
    <dbReference type="NCBI Taxonomy" id="47775"/>
    <lineage>
        <taxon>Eukaryota</taxon>
        <taxon>Viridiplantae</taxon>
        <taxon>Chlorophyta</taxon>
        <taxon>core chlorophytes</taxon>
        <taxon>Chlorophyceae</taxon>
        <taxon>CS clade</taxon>
        <taxon>Chlamydomonadales</taxon>
        <taxon>Astrephomenaceae</taxon>
        <taxon>Astrephomene</taxon>
    </lineage>
</organism>